<feature type="chain" id="PRO_5042988505" evidence="1">
    <location>
        <begin position="22"/>
        <end position="176"/>
    </location>
</feature>
<evidence type="ECO:0000259" key="2">
    <source>
        <dbReference type="Pfam" id="PF14856"/>
    </source>
</evidence>
<feature type="domain" description="Ecp2 effector protein-like" evidence="2">
    <location>
        <begin position="57"/>
        <end position="160"/>
    </location>
</feature>
<evidence type="ECO:0000313" key="3">
    <source>
        <dbReference type="EMBL" id="KAK4182239.1"/>
    </source>
</evidence>
<reference evidence="3" key="1">
    <citation type="journal article" date="2023" name="Mol. Phylogenet. Evol.">
        <title>Genome-scale phylogeny and comparative genomics of the fungal order Sordariales.</title>
        <authorList>
            <person name="Hensen N."/>
            <person name="Bonometti L."/>
            <person name="Westerberg I."/>
            <person name="Brannstrom I.O."/>
            <person name="Guillou S."/>
            <person name="Cros-Aarteil S."/>
            <person name="Calhoun S."/>
            <person name="Haridas S."/>
            <person name="Kuo A."/>
            <person name="Mondo S."/>
            <person name="Pangilinan J."/>
            <person name="Riley R."/>
            <person name="LaButti K."/>
            <person name="Andreopoulos B."/>
            <person name="Lipzen A."/>
            <person name="Chen C."/>
            <person name="Yan M."/>
            <person name="Daum C."/>
            <person name="Ng V."/>
            <person name="Clum A."/>
            <person name="Steindorff A."/>
            <person name="Ohm R.A."/>
            <person name="Martin F."/>
            <person name="Silar P."/>
            <person name="Natvig D.O."/>
            <person name="Lalanne C."/>
            <person name="Gautier V."/>
            <person name="Ament-Velasquez S.L."/>
            <person name="Kruys A."/>
            <person name="Hutchinson M.I."/>
            <person name="Powell A.J."/>
            <person name="Barry K."/>
            <person name="Miller A.N."/>
            <person name="Grigoriev I.V."/>
            <person name="Debuchy R."/>
            <person name="Gladieux P."/>
            <person name="Hiltunen Thoren M."/>
            <person name="Johannesson H."/>
        </authorList>
    </citation>
    <scope>NUCLEOTIDE SEQUENCE</scope>
    <source>
        <strain evidence="3">PSN309</strain>
    </source>
</reference>
<dbReference type="Pfam" id="PF14856">
    <property type="entry name" value="Hce2"/>
    <property type="match status" value="1"/>
</dbReference>
<reference evidence="3" key="2">
    <citation type="submission" date="2023-05" db="EMBL/GenBank/DDBJ databases">
        <authorList>
            <consortium name="Lawrence Berkeley National Laboratory"/>
            <person name="Steindorff A."/>
            <person name="Hensen N."/>
            <person name="Bonometti L."/>
            <person name="Westerberg I."/>
            <person name="Brannstrom I.O."/>
            <person name="Guillou S."/>
            <person name="Cros-Aarteil S."/>
            <person name="Calhoun S."/>
            <person name="Haridas S."/>
            <person name="Kuo A."/>
            <person name="Mondo S."/>
            <person name="Pangilinan J."/>
            <person name="Riley R."/>
            <person name="Labutti K."/>
            <person name="Andreopoulos B."/>
            <person name="Lipzen A."/>
            <person name="Chen C."/>
            <person name="Yanf M."/>
            <person name="Daum C."/>
            <person name="Ng V."/>
            <person name="Clum A."/>
            <person name="Ohm R."/>
            <person name="Martin F."/>
            <person name="Silar P."/>
            <person name="Natvig D."/>
            <person name="Lalanne C."/>
            <person name="Gautier V."/>
            <person name="Ament-Velasquez S.L."/>
            <person name="Kruys A."/>
            <person name="Hutchinson M.I."/>
            <person name="Powell A.J."/>
            <person name="Barry K."/>
            <person name="Miller A.N."/>
            <person name="Grigoriev I.V."/>
            <person name="Debuchy R."/>
            <person name="Gladieux P."/>
            <person name="Thoren M.H."/>
            <person name="Johannesson H."/>
        </authorList>
    </citation>
    <scope>NUCLEOTIDE SEQUENCE</scope>
    <source>
        <strain evidence="3">PSN309</strain>
    </source>
</reference>
<dbReference type="EMBL" id="MU864704">
    <property type="protein sequence ID" value="KAK4182239.1"/>
    <property type="molecule type" value="Genomic_DNA"/>
</dbReference>
<accession>A0AAN6WHK8</accession>
<dbReference type="InterPro" id="IPR029226">
    <property type="entry name" value="Ecp2-like"/>
</dbReference>
<evidence type="ECO:0000256" key="1">
    <source>
        <dbReference type="SAM" id="SignalP"/>
    </source>
</evidence>
<feature type="signal peptide" evidence="1">
    <location>
        <begin position="1"/>
        <end position="21"/>
    </location>
</feature>
<dbReference type="Proteomes" id="UP001302126">
    <property type="component" value="Unassembled WGS sequence"/>
</dbReference>
<comment type="caution">
    <text evidence="3">The sequence shown here is derived from an EMBL/GenBank/DDBJ whole genome shotgun (WGS) entry which is preliminary data.</text>
</comment>
<keyword evidence="4" id="KW-1185">Reference proteome</keyword>
<evidence type="ECO:0000313" key="4">
    <source>
        <dbReference type="Proteomes" id="UP001302126"/>
    </source>
</evidence>
<name>A0AAN6WHK8_9PEZI</name>
<proteinExistence type="predicted"/>
<sequence>MMVTSLFKLVATGLLATVVSGSPALRSRGNDSGVEVPDDGFIYHPNNGTISNTVYTYCKEDQTTEVQTSDASPFIQDCQVLMNNIAGDGVWEVWQVSHQKQIAHYRSCAFGVEVEYVPMRITQMVGNGDIMRAITNLIDANAKAGRNSGGRVGGKGHWDCSAQGVFWSVYWNNKKW</sequence>
<organism evidence="3 4">
    <name type="scientific">Podospora australis</name>
    <dbReference type="NCBI Taxonomy" id="1536484"/>
    <lineage>
        <taxon>Eukaryota</taxon>
        <taxon>Fungi</taxon>
        <taxon>Dikarya</taxon>
        <taxon>Ascomycota</taxon>
        <taxon>Pezizomycotina</taxon>
        <taxon>Sordariomycetes</taxon>
        <taxon>Sordariomycetidae</taxon>
        <taxon>Sordariales</taxon>
        <taxon>Podosporaceae</taxon>
        <taxon>Podospora</taxon>
    </lineage>
</organism>
<gene>
    <name evidence="3" type="ORF">QBC35DRAFT_510340</name>
</gene>
<dbReference type="AlphaFoldDB" id="A0AAN6WHK8"/>
<keyword evidence="1" id="KW-0732">Signal</keyword>
<protein>
    <submittedName>
        <fullName evidence="3">Necrosis-inducing factor-domain-containing protein</fullName>
    </submittedName>
</protein>